<proteinExistence type="predicted"/>
<feature type="chain" id="PRO_5015187015" evidence="1">
    <location>
        <begin position="28"/>
        <end position="51"/>
    </location>
</feature>
<evidence type="ECO:0000313" key="2">
    <source>
        <dbReference type="EMBL" id="MBX36679.1"/>
    </source>
</evidence>
<keyword evidence="1" id="KW-0732">Signal</keyword>
<reference evidence="2" key="1">
    <citation type="submission" date="2018-02" db="EMBL/GenBank/DDBJ databases">
        <title>Rhizophora mucronata_Transcriptome.</title>
        <authorList>
            <person name="Meera S.P."/>
            <person name="Sreeshan A."/>
            <person name="Augustine A."/>
        </authorList>
    </citation>
    <scope>NUCLEOTIDE SEQUENCE</scope>
    <source>
        <tissue evidence="2">Leaf</tissue>
    </source>
</reference>
<feature type="signal peptide" evidence="1">
    <location>
        <begin position="1"/>
        <end position="27"/>
    </location>
</feature>
<name>A0A2P2N2H0_RHIMU</name>
<organism evidence="2">
    <name type="scientific">Rhizophora mucronata</name>
    <name type="common">Asiatic mangrove</name>
    <dbReference type="NCBI Taxonomy" id="61149"/>
    <lineage>
        <taxon>Eukaryota</taxon>
        <taxon>Viridiplantae</taxon>
        <taxon>Streptophyta</taxon>
        <taxon>Embryophyta</taxon>
        <taxon>Tracheophyta</taxon>
        <taxon>Spermatophyta</taxon>
        <taxon>Magnoliopsida</taxon>
        <taxon>eudicotyledons</taxon>
        <taxon>Gunneridae</taxon>
        <taxon>Pentapetalae</taxon>
        <taxon>rosids</taxon>
        <taxon>fabids</taxon>
        <taxon>Malpighiales</taxon>
        <taxon>Rhizophoraceae</taxon>
        <taxon>Rhizophora</taxon>
    </lineage>
</organism>
<dbReference type="AlphaFoldDB" id="A0A2P2N2H0"/>
<sequence length="51" mass="6005">MGFFCRKGYLYCFLNQLVLMALKQTNCNTTNPMCYFLYHILLLFDQASNPT</sequence>
<dbReference type="EMBL" id="GGEC01056195">
    <property type="protein sequence ID" value="MBX36679.1"/>
    <property type="molecule type" value="Transcribed_RNA"/>
</dbReference>
<accession>A0A2P2N2H0</accession>
<evidence type="ECO:0000256" key="1">
    <source>
        <dbReference type="SAM" id="SignalP"/>
    </source>
</evidence>
<protein>
    <submittedName>
        <fullName evidence="2">Uncharacterized protein</fullName>
    </submittedName>
</protein>